<accession>A0A9D6Z3V8</accession>
<dbReference type="InterPro" id="IPR001296">
    <property type="entry name" value="Glyco_trans_1"/>
</dbReference>
<dbReference type="GO" id="GO:0016757">
    <property type="term" value="F:glycosyltransferase activity"/>
    <property type="evidence" value="ECO:0007669"/>
    <property type="project" value="InterPro"/>
</dbReference>
<proteinExistence type="predicted"/>
<dbReference type="Pfam" id="PF00534">
    <property type="entry name" value="Glycos_transf_1"/>
    <property type="match status" value="1"/>
</dbReference>
<sequence length="378" mass="41616">MQSVSRLCEGLAEVGARVEVVAPDTGGRNGRLDVPIGVPCDVDGIRVTYLKTYGPWRFYCAPELVRMLFKRGREFDLIHVSAFFSFFHIGPLLTPGISGTPIVLSPRGSLMPNALERGKFKKAAYSALIERPLLRKYTAVHCASDQERIAVERHMPGVPAFVVPNGLNVQELESLPGRGRLRRSLNIDDDSFVFVFLGRLHAHKGLDLTIKALSVARKSGISIDLIVAGPEELSTDRPWRVLASQMGVEENVHFIGPVYGKDKLQTLADADAFVLNSHSENFGMSIAEALVCGLPVLISDQTGLSGWVSRNDAGLVVPQDVDSIAESMLQMAHCREKFREAALKCREVARKTFDHLRVAQKMLEQYEAIISKGRPVGD</sequence>
<evidence type="ECO:0000259" key="2">
    <source>
        <dbReference type="Pfam" id="PF13579"/>
    </source>
</evidence>
<gene>
    <name evidence="3" type="ORF">HY912_10730</name>
</gene>
<organism evidence="3 4">
    <name type="scientific">Desulfomonile tiedjei</name>
    <dbReference type="NCBI Taxonomy" id="2358"/>
    <lineage>
        <taxon>Bacteria</taxon>
        <taxon>Pseudomonadati</taxon>
        <taxon>Thermodesulfobacteriota</taxon>
        <taxon>Desulfomonilia</taxon>
        <taxon>Desulfomonilales</taxon>
        <taxon>Desulfomonilaceae</taxon>
        <taxon>Desulfomonile</taxon>
    </lineage>
</organism>
<dbReference type="EMBL" id="JACRDE010000290">
    <property type="protein sequence ID" value="MBI5249957.1"/>
    <property type="molecule type" value="Genomic_DNA"/>
</dbReference>
<dbReference type="PANTHER" id="PTHR45947">
    <property type="entry name" value="SULFOQUINOVOSYL TRANSFERASE SQD2"/>
    <property type="match status" value="1"/>
</dbReference>
<dbReference type="Gene3D" id="3.40.50.2000">
    <property type="entry name" value="Glycogen Phosphorylase B"/>
    <property type="match status" value="2"/>
</dbReference>
<dbReference type="Proteomes" id="UP000807825">
    <property type="component" value="Unassembled WGS sequence"/>
</dbReference>
<dbReference type="AlphaFoldDB" id="A0A9D6Z3V8"/>
<evidence type="ECO:0000313" key="3">
    <source>
        <dbReference type="EMBL" id="MBI5249957.1"/>
    </source>
</evidence>
<feature type="domain" description="Glycosyltransferase subfamily 4-like N-terminal" evidence="2">
    <location>
        <begin position="3"/>
        <end position="166"/>
    </location>
</feature>
<protein>
    <submittedName>
        <fullName evidence="3">Glycosyltransferase</fullName>
    </submittedName>
</protein>
<comment type="caution">
    <text evidence="3">The sequence shown here is derived from an EMBL/GenBank/DDBJ whole genome shotgun (WGS) entry which is preliminary data.</text>
</comment>
<dbReference type="PANTHER" id="PTHR45947:SF3">
    <property type="entry name" value="SULFOQUINOVOSYL TRANSFERASE SQD2"/>
    <property type="match status" value="1"/>
</dbReference>
<reference evidence="3" key="1">
    <citation type="submission" date="2020-07" db="EMBL/GenBank/DDBJ databases">
        <title>Huge and variable diversity of episymbiotic CPR bacteria and DPANN archaea in groundwater ecosystems.</title>
        <authorList>
            <person name="He C.Y."/>
            <person name="Keren R."/>
            <person name="Whittaker M."/>
            <person name="Farag I.F."/>
            <person name="Doudna J."/>
            <person name="Cate J.H.D."/>
            <person name="Banfield J.F."/>
        </authorList>
    </citation>
    <scope>NUCLEOTIDE SEQUENCE</scope>
    <source>
        <strain evidence="3">NC_groundwater_1664_Pr3_B-0.1um_52_9</strain>
    </source>
</reference>
<name>A0A9D6Z3V8_9BACT</name>
<dbReference type="InterPro" id="IPR028098">
    <property type="entry name" value="Glyco_trans_4-like_N"/>
</dbReference>
<evidence type="ECO:0000259" key="1">
    <source>
        <dbReference type="Pfam" id="PF00534"/>
    </source>
</evidence>
<dbReference type="SUPFAM" id="SSF53756">
    <property type="entry name" value="UDP-Glycosyltransferase/glycogen phosphorylase"/>
    <property type="match status" value="1"/>
</dbReference>
<feature type="domain" description="Glycosyl transferase family 1" evidence="1">
    <location>
        <begin position="180"/>
        <end position="344"/>
    </location>
</feature>
<evidence type="ECO:0000313" key="4">
    <source>
        <dbReference type="Proteomes" id="UP000807825"/>
    </source>
</evidence>
<dbReference type="InterPro" id="IPR050194">
    <property type="entry name" value="Glycosyltransferase_grp1"/>
</dbReference>
<dbReference type="Pfam" id="PF13579">
    <property type="entry name" value="Glyco_trans_4_4"/>
    <property type="match status" value="1"/>
</dbReference>